<keyword evidence="3" id="KW-0732">Signal</keyword>
<accession>A0A3P5WX05</accession>
<evidence type="ECO:0000313" key="5">
    <source>
        <dbReference type="Proteomes" id="UP000277498"/>
    </source>
</evidence>
<dbReference type="PANTHER" id="PTHR12558:SF13">
    <property type="entry name" value="CELL DIVISION CYCLE PROTEIN 27 HOMOLOG"/>
    <property type="match status" value="1"/>
</dbReference>
<dbReference type="OrthoDB" id="9766710at2"/>
<evidence type="ECO:0000313" key="4">
    <source>
        <dbReference type="EMBL" id="VDC23650.1"/>
    </source>
</evidence>
<keyword evidence="5" id="KW-1185">Reference proteome</keyword>
<evidence type="ECO:0000256" key="3">
    <source>
        <dbReference type="SAM" id="SignalP"/>
    </source>
</evidence>
<dbReference type="PANTHER" id="PTHR12558">
    <property type="entry name" value="CELL DIVISION CYCLE 16,23,27"/>
    <property type="match status" value="1"/>
</dbReference>
<feature type="signal peptide" evidence="3">
    <location>
        <begin position="1"/>
        <end position="19"/>
    </location>
</feature>
<dbReference type="PROSITE" id="PS50005">
    <property type="entry name" value="TPR"/>
    <property type="match status" value="1"/>
</dbReference>
<reference evidence="4 5" key="1">
    <citation type="submission" date="2018-11" db="EMBL/GenBank/DDBJ databases">
        <authorList>
            <person name="Criscuolo A."/>
        </authorList>
    </citation>
    <scope>NUCLEOTIDE SEQUENCE [LARGE SCALE GENOMIC DNA]</scope>
    <source>
        <strain evidence="4">ACIP111625</strain>
    </source>
</reference>
<dbReference type="InterPro" id="IPR011990">
    <property type="entry name" value="TPR-like_helical_dom_sf"/>
</dbReference>
<protein>
    <submittedName>
        <fullName evidence="4">Lipoprotein NlpI</fullName>
    </submittedName>
</protein>
<feature type="chain" id="PRO_5018266916" evidence="3">
    <location>
        <begin position="20"/>
        <end position="586"/>
    </location>
</feature>
<keyword evidence="1" id="KW-0802">TPR repeat</keyword>
<proteinExistence type="predicted"/>
<feature type="region of interest" description="Disordered" evidence="2">
    <location>
        <begin position="565"/>
        <end position="586"/>
    </location>
</feature>
<dbReference type="Pfam" id="PF13432">
    <property type="entry name" value="TPR_16"/>
    <property type="match status" value="2"/>
</dbReference>
<dbReference type="EMBL" id="UXAW01000048">
    <property type="protein sequence ID" value="VDC23650.1"/>
    <property type="molecule type" value="Genomic_DNA"/>
</dbReference>
<feature type="repeat" description="TPR" evidence="1">
    <location>
        <begin position="479"/>
        <end position="512"/>
    </location>
</feature>
<dbReference type="Proteomes" id="UP000277498">
    <property type="component" value="Unassembled WGS sequence"/>
</dbReference>
<dbReference type="Pfam" id="PF13429">
    <property type="entry name" value="TPR_15"/>
    <property type="match status" value="1"/>
</dbReference>
<name>A0A3P5WX05_9RHOB</name>
<dbReference type="AlphaFoldDB" id="A0A3P5WX05"/>
<sequence length="586" mass="63056">MIRSLLLLTTALGFSLGLAVPLAAQEASVSPAPEPLASVDAGAYLAARNAEATGDFRAAAAWFGQALLADPDNPLIMDGAIFARLSLGEIVAAAEIADRRRGLPDLPASQLADYATIARDAQNGDYAAVSKALQSGQSIGPMVDSLALGWAAIGQGNMTDALKDFDRIAATRGLEAYGLYHKALALALAGDFEGADRVLSDEGLGLNQRGVLAHAQILSQLGRNPDAVALLDRNWLPGSEPVADALRARLEAGEAVPFDTVRDAREGLAEVFWSLATLLSRDADPAYTLLNCRIAAALKPDHSDAVLLGAAMLEDLGEYDLAEEAYATFPPDHPTWYNAQLGRADALYAAGRADAAVEALRALTRSHGELVVVQAALGDMLRREERWAEARAAYDTAAALLPETPPPGAWVLFFSRAITKERQGLYDEADLDFRRSLEINPGRPEVLNYLGYSLVERGKNLDEALEMIRQAVAAQPDAGYIIDSLAWAYFTLGRYEEALEPMEKASVLEPVDPVVTDHLGDVYWMNGRKREAEFQWHRALSYGPREDDAVRIRRKLEVGLDAVMADEAGKKPATQDEPVDESAAGN</sequence>
<dbReference type="Gene3D" id="1.25.40.10">
    <property type="entry name" value="Tetratricopeptide repeat domain"/>
    <property type="match status" value="2"/>
</dbReference>
<gene>
    <name evidence="4" type="ORF">XINFAN_01133</name>
</gene>
<dbReference type="RefSeq" id="WP_124085542.1">
    <property type="nucleotide sequence ID" value="NZ_UXAW01000048.1"/>
</dbReference>
<dbReference type="SUPFAM" id="SSF48452">
    <property type="entry name" value="TPR-like"/>
    <property type="match status" value="3"/>
</dbReference>
<evidence type="ECO:0000256" key="2">
    <source>
        <dbReference type="SAM" id="MobiDB-lite"/>
    </source>
</evidence>
<evidence type="ECO:0000256" key="1">
    <source>
        <dbReference type="PROSITE-ProRule" id="PRU00339"/>
    </source>
</evidence>
<organism evidence="4 5">
    <name type="scientific">Pseudogemmobacter humi</name>
    <dbReference type="NCBI Taxonomy" id="2483812"/>
    <lineage>
        <taxon>Bacteria</taxon>
        <taxon>Pseudomonadati</taxon>
        <taxon>Pseudomonadota</taxon>
        <taxon>Alphaproteobacteria</taxon>
        <taxon>Rhodobacterales</taxon>
        <taxon>Paracoccaceae</taxon>
        <taxon>Pseudogemmobacter</taxon>
    </lineage>
</organism>
<keyword evidence="4" id="KW-0449">Lipoprotein</keyword>
<dbReference type="SMART" id="SM00028">
    <property type="entry name" value="TPR"/>
    <property type="match status" value="8"/>
</dbReference>
<dbReference type="InterPro" id="IPR019734">
    <property type="entry name" value="TPR_rpt"/>
</dbReference>